<dbReference type="InterPro" id="IPR045031">
    <property type="entry name" value="DHP_synth-like"/>
</dbReference>
<proteinExistence type="predicted"/>
<dbReference type="PROSITE" id="PS50972">
    <property type="entry name" value="PTERIN_BINDING"/>
    <property type="match status" value="1"/>
</dbReference>
<keyword evidence="8" id="KW-0289">Folate biosynthesis</keyword>
<dbReference type="eggNOG" id="COG0294">
    <property type="taxonomic scope" value="Bacteria"/>
</dbReference>
<comment type="cofactor">
    <cofactor evidence="2">
        <name>Mg(2+)</name>
        <dbReference type="ChEBI" id="CHEBI:18420"/>
    </cofactor>
</comment>
<keyword evidence="11" id="KW-1185">Reference proteome</keyword>
<keyword evidence="6" id="KW-0479">Metal-binding</keyword>
<dbReference type="GO" id="GO:0004156">
    <property type="term" value="F:dihydropteroate synthase activity"/>
    <property type="evidence" value="ECO:0007669"/>
    <property type="project" value="UniProtKB-EC"/>
</dbReference>
<dbReference type="GO" id="GO:0046872">
    <property type="term" value="F:metal ion binding"/>
    <property type="evidence" value="ECO:0007669"/>
    <property type="project" value="UniProtKB-KW"/>
</dbReference>
<dbReference type="RefSeq" id="WP_013553604.1">
    <property type="nucleotide sequence ID" value="NC_014935.1"/>
</dbReference>
<sequence length="380" mass="41674">MELYRIGIVRERKRVLRELGVESGGVKIMAEKMQTLWIKIRRLRTPAANILKQDALSIGADLAVPSGVITCETEYVDALLIATRAQLRTLARKERAQPFGLKRLAGELEGFLNEPGEPVKIMGVLNANEDSFYAGSRFLGEAAVERIEAMIGEGAAIIDIGGVSSRPGSEPVSAEEELERVRPICEALERSGLTEKALFSIDSYTPAVVEYALQKGFGLINDITGATDERIIALAKAYQARLCIMHMQGTPQTMQLDPHYEDVTAEVDAFFTERIEACEAAGLSRDQLILDVGIGFGKTLEHNLELLRNHANFLRHGCELLIGASRKSMIDRIIPTPTEARLPGTLAIHLKAVENGATIVRCHDVAEHRQALAVWEAIGL</sequence>
<dbReference type="InterPro" id="IPR011005">
    <property type="entry name" value="Dihydropteroate_synth-like_sf"/>
</dbReference>
<protein>
    <recommendedName>
        <fullName evidence="4">dihydropteroate synthase</fullName>
        <ecNumber evidence="4">2.5.1.15</ecNumber>
    </recommendedName>
</protein>
<dbReference type="InterPro" id="IPR000489">
    <property type="entry name" value="Pterin-binding_dom"/>
</dbReference>
<accession>E6X1H6</accession>
<dbReference type="GO" id="GO:0005829">
    <property type="term" value="C:cytosol"/>
    <property type="evidence" value="ECO:0007669"/>
    <property type="project" value="TreeGrafter"/>
</dbReference>
<dbReference type="KEGG" id="nsa:Nitsa_0641"/>
<comment type="catalytic activity">
    <reaction evidence="1">
        <text>(7,8-dihydropterin-6-yl)methyl diphosphate + 4-aminobenzoate = 7,8-dihydropteroate + diphosphate</text>
        <dbReference type="Rhea" id="RHEA:19949"/>
        <dbReference type="ChEBI" id="CHEBI:17836"/>
        <dbReference type="ChEBI" id="CHEBI:17839"/>
        <dbReference type="ChEBI" id="CHEBI:33019"/>
        <dbReference type="ChEBI" id="CHEBI:72950"/>
        <dbReference type="EC" id="2.5.1.15"/>
    </reaction>
</comment>
<dbReference type="PANTHER" id="PTHR20941:SF1">
    <property type="entry name" value="FOLIC ACID SYNTHESIS PROTEIN FOL1"/>
    <property type="match status" value="1"/>
</dbReference>
<dbReference type="EC" id="2.5.1.15" evidence="4"/>
<reference evidence="10 11" key="1">
    <citation type="journal article" date="2011" name="Stand. Genomic Sci.">
        <title>Complete genome sequence of Nitratifractor salsuginis type strain (E9I37-1).</title>
        <authorList>
            <person name="Anderson I."/>
            <person name="Sikorski J."/>
            <person name="Zeytun A."/>
            <person name="Nolan M."/>
            <person name="Lapidus A."/>
            <person name="Lucas S."/>
            <person name="Hammon N."/>
            <person name="Deshpande S."/>
            <person name="Cheng J.F."/>
            <person name="Tapia R."/>
            <person name="Han C."/>
            <person name="Goodwin L."/>
            <person name="Pitluck S."/>
            <person name="Liolios K."/>
            <person name="Pagani I."/>
            <person name="Ivanova N."/>
            <person name="Huntemann M."/>
            <person name="Mavromatis K."/>
            <person name="Ovchinikova G."/>
            <person name="Pati A."/>
            <person name="Chen A."/>
            <person name="Palaniappan K."/>
            <person name="Land M."/>
            <person name="Hauser L."/>
            <person name="Brambilla E.M."/>
            <person name="Ngatchou-Djao O.D."/>
            <person name="Rohde M."/>
            <person name="Tindall B.J."/>
            <person name="Goker M."/>
            <person name="Detter J.C."/>
            <person name="Woyke T."/>
            <person name="Bristow J."/>
            <person name="Eisen J.A."/>
            <person name="Markowitz V."/>
            <person name="Hugenholtz P."/>
            <person name="Klenk H.P."/>
            <person name="Kyrpides N.C."/>
        </authorList>
    </citation>
    <scope>NUCLEOTIDE SEQUENCE [LARGE SCALE GENOMIC DNA]</scope>
    <source>
        <strain evidence="11">DSM 16511 / JCM 12458 / E9I37-1</strain>
    </source>
</reference>
<dbReference type="PANTHER" id="PTHR20941">
    <property type="entry name" value="FOLATE SYNTHESIS PROTEINS"/>
    <property type="match status" value="1"/>
</dbReference>
<evidence type="ECO:0000256" key="1">
    <source>
        <dbReference type="ARBA" id="ARBA00000012"/>
    </source>
</evidence>
<evidence type="ECO:0000313" key="11">
    <source>
        <dbReference type="Proteomes" id="UP000008633"/>
    </source>
</evidence>
<evidence type="ECO:0000313" key="10">
    <source>
        <dbReference type="EMBL" id="ADV45909.1"/>
    </source>
</evidence>
<evidence type="ECO:0000256" key="2">
    <source>
        <dbReference type="ARBA" id="ARBA00001946"/>
    </source>
</evidence>
<comment type="pathway">
    <text evidence="3">Cofactor biosynthesis; tetrahydrofolate biosynthesis; 7,8-dihydrofolate from 2-amino-4-hydroxy-6-hydroxymethyl-7,8-dihydropteridine diphosphate and 4-aminobenzoate: step 1/2.</text>
</comment>
<evidence type="ECO:0000256" key="3">
    <source>
        <dbReference type="ARBA" id="ARBA00004763"/>
    </source>
</evidence>
<dbReference type="GO" id="GO:0046656">
    <property type="term" value="P:folic acid biosynthetic process"/>
    <property type="evidence" value="ECO:0007669"/>
    <property type="project" value="UniProtKB-KW"/>
</dbReference>
<organism evidence="10 11">
    <name type="scientific">Nitratifractor salsuginis (strain DSM 16511 / JCM 12458 / E9I37-1)</name>
    <dbReference type="NCBI Taxonomy" id="749222"/>
    <lineage>
        <taxon>Bacteria</taxon>
        <taxon>Pseudomonadati</taxon>
        <taxon>Campylobacterota</taxon>
        <taxon>Epsilonproteobacteria</taxon>
        <taxon>Campylobacterales</taxon>
        <taxon>Sulfurovaceae</taxon>
        <taxon>Nitratifractor</taxon>
    </lineage>
</organism>
<dbReference type="STRING" id="749222.Nitsa_0641"/>
<dbReference type="PROSITE" id="PS00793">
    <property type="entry name" value="DHPS_2"/>
    <property type="match status" value="1"/>
</dbReference>
<dbReference type="Pfam" id="PF00809">
    <property type="entry name" value="Pterin_bind"/>
    <property type="match status" value="1"/>
</dbReference>
<name>E6X1H6_NITSE</name>
<dbReference type="CDD" id="cd00739">
    <property type="entry name" value="DHPS"/>
    <property type="match status" value="1"/>
</dbReference>
<dbReference type="SUPFAM" id="SSF51717">
    <property type="entry name" value="Dihydropteroate synthetase-like"/>
    <property type="match status" value="1"/>
</dbReference>
<evidence type="ECO:0000256" key="6">
    <source>
        <dbReference type="ARBA" id="ARBA00022723"/>
    </source>
</evidence>
<dbReference type="HOGENOM" id="CLU_008023_1_0_7"/>
<dbReference type="InterPro" id="IPR006390">
    <property type="entry name" value="DHP_synth_dom"/>
</dbReference>
<feature type="domain" description="Pterin-binding" evidence="9">
    <location>
        <begin position="119"/>
        <end position="373"/>
    </location>
</feature>
<evidence type="ECO:0000256" key="8">
    <source>
        <dbReference type="ARBA" id="ARBA00022909"/>
    </source>
</evidence>
<dbReference type="Proteomes" id="UP000008633">
    <property type="component" value="Chromosome"/>
</dbReference>
<reference evidence="11" key="2">
    <citation type="submission" date="2011-01" db="EMBL/GenBank/DDBJ databases">
        <title>The complete genome of Nitratifractor salsuginis DSM 16511.</title>
        <authorList>
            <consortium name="US DOE Joint Genome Institute (JGI-PGF)"/>
            <person name="Lucas S."/>
            <person name="Copeland A."/>
            <person name="Lapidus A."/>
            <person name="Bruce D."/>
            <person name="Goodwin L."/>
            <person name="Pitluck S."/>
            <person name="Kyrpides N."/>
            <person name="Mavromatis K."/>
            <person name="Ivanova N."/>
            <person name="Mikhailova N."/>
            <person name="Zeytun A."/>
            <person name="Detter J.C."/>
            <person name="Tapia R."/>
            <person name="Han C."/>
            <person name="Land M."/>
            <person name="Hauser L."/>
            <person name="Markowitz V."/>
            <person name="Cheng J.-F."/>
            <person name="Hugenholtz P."/>
            <person name="Woyke T."/>
            <person name="Wu D."/>
            <person name="Tindall B."/>
            <person name="Schuetze A."/>
            <person name="Brambilla E."/>
            <person name="Klenk H.-P."/>
            <person name="Eisen J.A."/>
        </authorList>
    </citation>
    <scope>NUCLEOTIDE SEQUENCE [LARGE SCALE GENOMIC DNA]</scope>
    <source>
        <strain evidence="11">DSM 16511 / JCM 12458 / E9I37-1</strain>
    </source>
</reference>
<dbReference type="AlphaFoldDB" id="E6X1H6"/>
<evidence type="ECO:0000259" key="9">
    <source>
        <dbReference type="PROSITE" id="PS50972"/>
    </source>
</evidence>
<dbReference type="GO" id="GO:0046654">
    <property type="term" value="P:tetrahydrofolate biosynthetic process"/>
    <property type="evidence" value="ECO:0007669"/>
    <property type="project" value="TreeGrafter"/>
</dbReference>
<dbReference type="EMBL" id="CP002452">
    <property type="protein sequence ID" value="ADV45909.1"/>
    <property type="molecule type" value="Genomic_DNA"/>
</dbReference>
<evidence type="ECO:0000256" key="7">
    <source>
        <dbReference type="ARBA" id="ARBA00022842"/>
    </source>
</evidence>
<dbReference type="NCBIfam" id="TIGR01496">
    <property type="entry name" value="DHPS"/>
    <property type="match status" value="1"/>
</dbReference>
<dbReference type="OrthoDB" id="9811744at2"/>
<keyword evidence="5 10" id="KW-0808">Transferase</keyword>
<evidence type="ECO:0000256" key="5">
    <source>
        <dbReference type="ARBA" id="ARBA00022679"/>
    </source>
</evidence>
<dbReference type="Gene3D" id="3.20.20.20">
    <property type="entry name" value="Dihydropteroate synthase-like"/>
    <property type="match status" value="1"/>
</dbReference>
<keyword evidence="7" id="KW-0460">Magnesium</keyword>
<evidence type="ECO:0000256" key="4">
    <source>
        <dbReference type="ARBA" id="ARBA00012458"/>
    </source>
</evidence>
<gene>
    <name evidence="10" type="ordered locus">Nitsa_0641</name>
</gene>